<reference evidence="2" key="1">
    <citation type="submission" date="2023-06" db="EMBL/GenBank/DDBJ databases">
        <authorList>
            <consortium name="Lawrence Berkeley National Laboratory"/>
            <person name="Ahrendt S."/>
            <person name="Sahu N."/>
            <person name="Indic B."/>
            <person name="Wong-Bajracharya J."/>
            <person name="Merenyi Z."/>
            <person name="Ke H.-M."/>
            <person name="Monk M."/>
            <person name="Kocsube S."/>
            <person name="Drula E."/>
            <person name="Lipzen A."/>
            <person name="Balint B."/>
            <person name="Henrissat B."/>
            <person name="Andreopoulos B."/>
            <person name="Martin F.M."/>
            <person name="Harder C.B."/>
            <person name="Rigling D."/>
            <person name="Ford K.L."/>
            <person name="Foster G.D."/>
            <person name="Pangilinan J."/>
            <person name="Papanicolaou A."/>
            <person name="Barry K."/>
            <person name="LaButti K."/>
            <person name="Viragh M."/>
            <person name="Koriabine M."/>
            <person name="Yan M."/>
            <person name="Riley R."/>
            <person name="Champramary S."/>
            <person name="Plett K.L."/>
            <person name="Tsai I.J."/>
            <person name="Slot J."/>
            <person name="Sipos G."/>
            <person name="Plett J."/>
            <person name="Nagy L.G."/>
            <person name="Grigoriev I.V."/>
        </authorList>
    </citation>
    <scope>NUCLEOTIDE SEQUENCE</scope>
    <source>
        <strain evidence="2">FPL87.14</strain>
    </source>
</reference>
<name>A0AA39K567_9AGAR</name>
<dbReference type="AlphaFoldDB" id="A0AA39K567"/>
<protein>
    <submittedName>
        <fullName evidence="2">Uncharacterized protein</fullName>
    </submittedName>
</protein>
<evidence type="ECO:0000256" key="1">
    <source>
        <dbReference type="SAM" id="MobiDB-lite"/>
    </source>
</evidence>
<sequence length="138" mass="15743">MLWFSFAASTSHVLTYGFTVLHVVYAHTFNWELCKINSDFISYSLAFLQLIPLENILLYTSPGPSPSQPHRAWAQSSGSQSEEPEPSKAEPKLRKPGRAFHRIPQVRWFRLLHPDKEALPLLSVNGHIRLELSVEYGL</sequence>
<feature type="region of interest" description="Disordered" evidence="1">
    <location>
        <begin position="63"/>
        <end position="98"/>
    </location>
</feature>
<gene>
    <name evidence="2" type="ORF">EV421DRAFT_1759134</name>
</gene>
<dbReference type="Proteomes" id="UP001175226">
    <property type="component" value="Unassembled WGS sequence"/>
</dbReference>
<accession>A0AA39K567</accession>
<evidence type="ECO:0000313" key="2">
    <source>
        <dbReference type="EMBL" id="KAK0454776.1"/>
    </source>
</evidence>
<keyword evidence="3" id="KW-1185">Reference proteome</keyword>
<dbReference type="EMBL" id="JAUEPT010000002">
    <property type="protein sequence ID" value="KAK0454776.1"/>
    <property type="molecule type" value="Genomic_DNA"/>
</dbReference>
<organism evidence="2 3">
    <name type="scientific">Armillaria borealis</name>
    <dbReference type="NCBI Taxonomy" id="47425"/>
    <lineage>
        <taxon>Eukaryota</taxon>
        <taxon>Fungi</taxon>
        <taxon>Dikarya</taxon>
        <taxon>Basidiomycota</taxon>
        <taxon>Agaricomycotina</taxon>
        <taxon>Agaricomycetes</taxon>
        <taxon>Agaricomycetidae</taxon>
        <taxon>Agaricales</taxon>
        <taxon>Marasmiineae</taxon>
        <taxon>Physalacriaceae</taxon>
        <taxon>Armillaria</taxon>
    </lineage>
</organism>
<evidence type="ECO:0000313" key="3">
    <source>
        <dbReference type="Proteomes" id="UP001175226"/>
    </source>
</evidence>
<comment type="caution">
    <text evidence="2">The sequence shown here is derived from an EMBL/GenBank/DDBJ whole genome shotgun (WGS) entry which is preliminary data.</text>
</comment>
<proteinExistence type="predicted"/>